<evidence type="ECO:0000259" key="4">
    <source>
        <dbReference type="PROSITE" id="PS50009"/>
    </source>
</evidence>
<dbReference type="PANTHER" id="PTHR23113:SF348">
    <property type="entry name" value="GUANYL-NUCLEOTIDE EXCHANGE FACTOR RASGEF, PUTATIVE (AFU_ORTHOLOGUE AFUA_1G04700)-RELATED"/>
    <property type="match status" value="1"/>
</dbReference>
<feature type="compositionally biased region" description="Low complexity" evidence="3">
    <location>
        <begin position="31"/>
        <end position="51"/>
    </location>
</feature>
<dbReference type="EMBL" id="ML143387">
    <property type="protein sequence ID" value="TBU35227.1"/>
    <property type="molecule type" value="Genomic_DNA"/>
</dbReference>
<dbReference type="Pfam" id="PF00618">
    <property type="entry name" value="RasGEF_N"/>
    <property type="match status" value="1"/>
</dbReference>
<feature type="region of interest" description="Disordered" evidence="3">
    <location>
        <begin position="755"/>
        <end position="804"/>
    </location>
</feature>
<dbReference type="SMART" id="SM00147">
    <property type="entry name" value="RasGEF"/>
    <property type="match status" value="1"/>
</dbReference>
<reference evidence="6" key="1">
    <citation type="submission" date="2019-01" db="EMBL/GenBank/DDBJ databases">
        <title>Draft genome sequences of three monokaryotic isolates of the white-rot basidiomycete fungus Dichomitus squalens.</title>
        <authorList>
            <consortium name="DOE Joint Genome Institute"/>
            <person name="Lopez S.C."/>
            <person name="Andreopoulos B."/>
            <person name="Pangilinan J."/>
            <person name="Lipzen A."/>
            <person name="Riley R."/>
            <person name="Ahrendt S."/>
            <person name="Ng V."/>
            <person name="Barry K."/>
            <person name="Daum C."/>
            <person name="Grigoriev I.V."/>
            <person name="Hilden K.S."/>
            <person name="Makela M.R."/>
            <person name="de Vries R.P."/>
        </authorList>
    </citation>
    <scope>NUCLEOTIDE SEQUENCE [LARGE SCALE GENOMIC DNA]</scope>
    <source>
        <strain evidence="6">OM18370.1</strain>
    </source>
</reference>
<feature type="compositionally biased region" description="Low complexity" evidence="3">
    <location>
        <begin position="238"/>
        <end position="251"/>
    </location>
</feature>
<dbReference type="InterPro" id="IPR000651">
    <property type="entry name" value="Ras-like_Gua-exchang_fac_N"/>
</dbReference>
<feature type="compositionally biased region" description="Polar residues" evidence="3">
    <location>
        <begin position="790"/>
        <end position="800"/>
    </location>
</feature>
<proteinExistence type="predicted"/>
<dbReference type="GO" id="GO:0005085">
    <property type="term" value="F:guanyl-nucleotide exchange factor activity"/>
    <property type="evidence" value="ECO:0007669"/>
    <property type="project" value="UniProtKB-KW"/>
</dbReference>
<dbReference type="Gene3D" id="3.40.50.300">
    <property type="entry name" value="P-loop containing nucleotide triphosphate hydrolases"/>
    <property type="match status" value="1"/>
</dbReference>
<protein>
    <submittedName>
        <fullName evidence="6">Ras GEF</fullName>
    </submittedName>
</protein>
<dbReference type="GO" id="GO:0005886">
    <property type="term" value="C:plasma membrane"/>
    <property type="evidence" value="ECO:0007669"/>
    <property type="project" value="TreeGrafter"/>
</dbReference>
<keyword evidence="1 2" id="KW-0344">Guanine-nucleotide releasing factor</keyword>
<feature type="compositionally biased region" description="Polar residues" evidence="3">
    <location>
        <begin position="52"/>
        <end position="73"/>
    </location>
</feature>
<feature type="region of interest" description="Disordered" evidence="3">
    <location>
        <begin position="102"/>
        <end position="253"/>
    </location>
</feature>
<gene>
    <name evidence="6" type="ORF">BD311DRAFT_709542</name>
</gene>
<dbReference type="CDD" id="cd06224">
    <property type="entry name" value="REM"/>
    <property type="match status" value="1"/>
</dbReference>
<dbReference type="Gene3D" id="1.20.870.10">
    <property type="entry name" value="Son of sevenless (SoS) protein Chain: S domain 1"/>
    <property type="match status" value="1"/>
</dbReference>
<dbReference type="OrthoDB" id="28357at2759"/>
<sequence length="1137" mass="125957">MNLSNNPPIDLPKIPFLPPIQMPDTSNLFNRSSGQRSTDSPSSSPHASQDTFLTAHTSLSPDQPSSPSGNGSPVYSYPPAVTALRTPVGLRKSISVDSFVSIKHAGLKSPRPNPPSPLSSEFRASQGDTDHLSPPYPRQSDAATANLRPILTERDKRATVTSYSGSSRSRGTSVSTTTDDRDPGTLDESDMERSDDFSRRVRKGKQSSRQSVRPGDLPMPSRLQPKASAPVMHVGQTSPISPSRTSVSSVSTKHKSLSNVQNFQYQHLPDKDEVLPLTEVTLLVVGPHGCGKSTVIHKGLKFPDLSPPEEVTIDICGGQRPFTYIARRGVVLLDNDEPVNLRVLEADISPFNLGEARGMWADTTDMWDGVAICYDVTDEHPQGHLEDLLHTFRQLKVPVIVVACKADLETTVPFNVVEAMARRYDTGIIQGSSVDENGKKQVRAGFRWLIQRILISRGDDYQGNPASPNAVSSASPPPWEISRASSVTPTASSSYRRESIQQSSPTNRTLGHAPSQSISHASRPYHRPVTNPPSGVPTPASPTRARSTSDLLSEHEKSKREEREGHTTVYNAGRNSSHASLQAHAVAGLGLDGPSSTTDVSTSDGVRDLSMKESSRAPPWMSLDDLLNKLLFMAVCDDDPVFISHFLLTYRRFASPRAILLAMQKRMRALDHPTGDPLFACYAQMRICQLLDHWINLYPTDFAVSGASSALAALIKSILNKTYLLHYGAEFLPFLEMVSSLKDKDASWALKVEDESSDSSSISDEEHSFLVDQPVSQRSSSPPPIPADNGPSNPSASQSGFARERKASLPLTAKALISSAPTAGQGGDLQDSIPKAPANLSPKDILRALQHTSQLLQNYDPADIAQEMTRLQCQFFLRIEPRHWLQHVLVQGKKDTESDPIVVYNLLSNHFGEWVVSLILCHDKPKNRARQIEKFIDIANRLRNLHNYSGLRAIIAGINSATFEGDESLELLRTRFSEHWKNFQQWDQLLQSVRSHQKYRMALRNTKGACIPALEIHLSDLIRAHEGNPDYHDDDPTKIHWAKFNMMARFIDTIVQCQKGCRESGDYDRFPPRDRIRNLFLTHQEELLMDYEMQRSRIALPDLEYEDNPRSGGPRIVPRDPIYKESAGFRKLFALLG</sequence>
<evidence type="ECO:0000256" key="3">
    <source>
        <dbReference type="SAM" id="MobiDB-lite"/>
    </source>
</evidence>
<dbReference type="Gene3D" id="1.10.840.10">
    <property type="entry name" value="Ras guanine-nucleotide exchange factors catalytic domain"/>
    <property type="match status" value="1"/>
</dbReference>
<dbReference type="InterPro" id="IPR027417">
    <property type="entry name" value="P-loop_NTPase"/>
</dbReference>
<feature type="region of interest" description="Disordered" evidence="3">
    <location>
        <begin position="460"/>
        <end position="575"/>
    </location>
</feature>
<dbReference type="AlphaFoldDB" id="A0A4Q9N5C3"/>
<accession>A0A4Q9N5C3</accession>
<feature type="compositionally biased region" description="Pro residues" evidence="3">
    <location>
        <begin position="530"/>
        <end position="540"/>
    </location>
</feature>
<dbReference type="InterPro" id="IPR001895">
    <property type="entry name" value="RASGEF_cat_dom"/>
</dbReference>
<feature type="region of interest" description="Disordered" evidence="3">
    <location>
        <begin position="1"/>
        <end position="79"/>
    </location>
</feature>
<dbReference type="SUPFAM" id="SSF48366">
    <property type="entry name" value="Ras GEF"/>
    <property type="match status" value="1"/>
</dbReference>
<name>A0A4Q9N5C3_9APHY</name>
<evidence type="ECO:0000259" key="5">
    <source>
        <dbReference type="PROSITE" id="PS50212"/>
    </source>
</evidence>
<dbReference type="GO" id="GO:0007265">
    <property type="term" value="P:Ras protein signal transduction"/>
    <property type="evidence" value="ECO:0007669"/>
    <property type="project" value="TreeGrafter"/>
</dbReference>
<feature type="compositionally biased region" description="Basic and acidic residues" evidence="3">
    <location>
        <begin position="552"/>
        <end position="566"/>
    </location>
</feature>
<evidence type="ECO:0000256" key="2">
    <source>
        <dbReference type="PROSITE-ProRule" id="PRU00168"/>
    </source>
</evidence>
<dbReference type="CDD" id="cd00882">
    <property type="entry name" value="Ras_like_GTPase"/>
    <property type="match status" value="1"/>
</dbReference>
<feature type="region of interest" description="Disordered" evidence="3">
    <location>
        <begin position="589"/>
        <end position="613"/>
    </location>
</feature>
<dbReference type="Proteomes" id="UP000292957">
    <property type="component" value="Unassembled WGS sequence"/>
</dbReference>
<evidence type="ECO:0000256" key="1">
    <source>
        <dbReference type="ARBA" id="ARBA00022658"/>
    </source>
</evidence>
<dbReference type="SUPFAM" id="SSF52540">
    <property type="entry name" value="P-loop containing nucleoside triphosphate hydrolases"/>
    <property type="match status" value="1"/>
</dbReference>
<feature type="domain" description="N-terminal Ras-GEF" evidence="5">
    <location>
        <begin position="614"/>
        <end position="739"/>
    </location>
</feature>
<dbReference type="InterPro" id="IPR023578">
    <property type="entry name" value="Ras_GEF_dom_sf"/>
</dbReference>
<dbReference type="InterPro" id="IPR008937">
    <property type="entry name" value="Ras-like_GEF"/>
</dbReference>
<organism evidence="6">
    <name type="scientific">Dichomitus squalens</name>
    <dbReference type="NCBI Taxonomy" id="114155"/>
    <lineage>
        <taxon>Eukaryota</taxon>
        <taxon>Fungi</taxon>
        <taxon>Dikarya</taxon>
        <taxon>Basidiomycota</taxon>
        <taxon>Agaricomycotina</taxon>
        <taxon>Agaricomycetes</taxon>
        <taxon>Polyporales</taxon>
        <taxon>Polyporaceae</taxon>
        <taxon>Dichomitus</taxon>
    </lineage>
</organism>
<dbReference type="PROSITE" id="PS50009">
    <property type="entry name" value="RASGEF_CAT"/>
    <property type="match status" value="1"/>
</dbReference>
<feature type="compositionally biased region" description="Low complexity" evidence="3">
    <location>
        <begin position="159"/>
        <end position="177"/>
    </location>
</feature>
<feature type="domain" description="Ras-GEF" evidence="4">
    <location>
        <begin position="860"/>
        <end position="1091"/>
    </location>
</feature>
<evidence type="ECO:0000313" key="6">
    <source>
        <dbReference type="EMBL" id="TBU35227.1"/>
    </source>
</evidence>
<feature type="compositionally biased region" description="Low complexity" evidence="3">
    <location>
        <begin position="592"/>
        <end position="604"/>
    </location>
</feature>
<dbReference type="Pfam" id="PF00617">
    <property type="entry name" value="RasGEF"/>
    <property type="match status" value="1"/>
</dbReference>
<dbReference type="InterPro" id="IPR036964">
    <property type="entry name" value="RASGEF_cat_dom_sf"/>
</dbReference>
<dbReference type="PANTHER" id="PTHR23113">
    <property type="entry name" value="GUANINE NUCLEOTIDE EXCHANGE FACTOR"/>
    <property type="match status" value="1"/>
</dbReference>
<feature type="compositionally biased region" description="Polar residues" evidence="3">
    <location>
        <begin position="483"/>
        <end position="520"/>
    </location>
</feature>
<dbReference type="PROSITE" id="PS50212">
    <property type="entry name" value="RASGEF_NTER"/>
    <property type="match status" value="1"/>
</dbReference>
<feature type="compositionally biased region" description="Low complexity" evidence="3">
    <location>
        <begin position="464"/>
        <end position="474"/>
    </location>
</feature>